<comment type="caution">
    <text evidence="1">The sequence shown here is derived from an EMBL/GenBank/DDBJ whole genome shotgun (WGS) entry which is preliminary data.</text>
</comment>
<protein>
    <submittedName>
        <fullName evidence="1">Uncharacterized protein</fullName>
    </submittedName>
</protein>
<organism evidence="1 2">
    <name type="scientific">Oxalicibacterium faecigallinarum</name>
    <dbReference type="NCBI Taxonomy" id="573741"/>
    <lineage>
        <taxon>Bacteria</taxon>
        <taxon>Pseudomonadati</taxon>
        <taxon>Pseudomonadota</taxon>
        <taxon>Betaproteobacteria</taxon>
        <taxon>Burkholderiales</taxon>
        <taxon>Oxalobacteraceae</taxon>
        <taxon>Oxalicibacterium</taxon>
    </lineage>
</organism>
<dbReference type="AlphaFoldDB" id="A0A8J3ALS6"/>
<keyword evidence="2" id="KW-1185">Reference proteome</keyword>
<accession>A0A8J3ALS6</accession>
<evidence type="ECO:0000313" key="1">
    <source>
        <dbReference type="EMBL" id="GGI17007.1"/>
    </source>
</evidence>
<sequence>MLIPNTHIRHKQKNECEGKDKKFGDQFGHELRCPTDYWEVRIGEEYTKYLITISI</sequence>
<evidence type="ECO:0000313" key="2">
    <source>
        <dbReference type="Proteomes" id="UP000642180"/>
    </source>
</evidence>
<name>A0A8J3ALS6_9BURK</name>
<dbReference type="EMBL" id="BMDI01000001">
    <property type="protein sequence ID" value="GGI17007.1"/>
    <property type="molecule type" value="Genomic_DNA"/>
</dbReference>
<dbReference type="Proteomes" id="UP000642180">
    <property type="component" value="Unassembled WGS sequence"/>
</dbReference>
<proteinExistence type="predicted"/>
<reference evidence="2" key="1">
    <citation type="journal article" date="2019" name="Int. J. Syst. Evol. Microbiol.">
        <title>The Global Catalogue of Microorganisms (GCM) 10K type strain sequencing project: providing services to taxonomists for standard genome sequencing and annotation.</title>
        <authorList>
            <consortium name="The Broad Institute Genomics Platform"/>
            <consortium name="The Broad Institute Genome Sequencing Center for Infectious Disease"/>
            <person name="Wu L."/>
            <person name="Ma J."/>
        </authorList>
    </citation>
    <scope>NUCLEOTIDE SEQUENCE [LARGE SCALE GENOMIC DNA]</scope>
    <source>
        <strain evidence="2">CCM 2767</strain>
    </source>
</reference>
<gene>
    <name evidence="1" type="ORF">GCM10008066_06810</name>
</gene>